<evidence type="ECO:0000256" key="1">
    <source>
        <dbReference type="SAM" id="MobiDB-lite"/>
    </source>
</evidence>
<sequence>MDTLETLFSNNAYTLAALSSTSGLIDEDADVKVKEEPEEEEEDHVDSDDDMKIDFSAAIMAATNALATMNEQNQAQQLLAQQKGRSISNVAKAIVAAANNKQSIFIPPIEPSSSTSSPPRKQTSRPDRGKFTILDDMTVAEPEEVLDVEFNPEMLQKIFADPKLGQHLYSIQFLARFGLIPNTRVCRVPDCPKDQLMSLIKHANGFVWRCRSCRKRREKKIITKISVYEGTFLFYSRMPLNKFFIFMLVWCENPGLSISEYNKLMGENRLVEETIYNTIGFMRDIIQNWCDSFATSFVPIGGPERYIEMVETMSTEQLSSKTRNRRTRHYTTRTVFISLADNKMRTVDATLNTVQDLERALLESVEMGSVVLMKDSLLERFGTAEEVSNTLCNHYKIRAISDCWPNFDVNERNRQFLKTQMNQIPNASQEPYAYEYFFRRCFQDKCFNHLLRVIRLLYTKS</sequence>
<comment type="caution">
    <text evidence="2">The sequence shown here is derived from an EMBL/GenBank/DDBJ whole genome shotgun (WGS) entry which is preliminary data.</text>
</comment>
<feature type="region of interest" description="Disordered" evidence="1">
    <location>
        <begin position="106"/>
        <end position="129"/>
    </location>
</feature>
<dbReference type="Proteomes" id="UP001152747">
    <property type="component" value="Unassembled WGS sequence"/>
</dbReference>
<feature type="compositionally biased region" description="Acidic residues" evidence="1">
    <location>
        <begin position="36"/>
        <end position="49"/>
    </location>
</feature>
<keyword evidence="3" id="KW-1185">Reference proteome</keyword>
<name>A0A9P1I594_9PELO</name>
<dbReference type="EMBL" id="CANHGI010000001">
    <property type="protein sequence ID" value="CAI5438942.1"/>
    <property type="molecule type" value="Genomic_DNA"/>
</dbReference>
<feature type="compositionally biased region" description="Low complexity" evidence="1">
    <location>
        <begin position="106"/>
        <end position="119"/>
    </location>
</feature>
<evidence type="ECO:0000313" key="3">
    <source>
        <dbReference type="Proteomes" id="UP001152747"/>
    </source>
</evidence>
<organism evidence="2 3">
    <name type="scientific">Caenorhabditis angaria</name>
    <dbReference type="NCBI Taxonomy" id="860376"/>
    <lineage>
        <taxon>Eukaryota</taxon>
        <taxon>Metazoa</taxon>
        <taxon>Ecdysozoa</taxon>
        <taxon>Nematoda</taxon>
        <taxon>Chromadorea</taxon>
        <taxon>Rhabditida</taxon>
        <taxon>Rhabditina</taxon>
        <taxon>Rhabditomorpha</taxon>
        <taxon>Rhabditoidea</taxon>
        <taxon>Rhabditidae</taxon>
        <taxon>Peloderinae</taxon>
        <taxon>Caenorhabditis</taxon>
    </lineage>
</organism>
<dbReference type="AlphaFoldDB" id="A0A9P1I594"/>
<feature type="region of interest" description="Disordered" evidence="1">
    <location>
        <begin position="29"/>
        <end position="49"/>
    </location>
</feature>
<gene>
    <name evidence="2" type="ORF">CAMP_LOCUS1579</name>
</gene>
<proteinExistence type="predicted"/>
<accession>A0A9P1I594</accession>
<protein>
    <submittedName>
        <fullName evidence="2">Uncharacterized protein</fullName>
    </submittedName>
</protein>
<evidence type="ECO:0000313" key="2">
    <source>
        <dbReference type="EMBL" id="CAI5438942.1"/>
    </source>
</evidence>
<reference evidence="2" key="1">
    <citation type="submission" date="2022-11" db="EMBL/GenBank/DDBJ databases">
        <authorList>
            <person name="Kikuchi T."/>
        </authorList>
    </citation>
    <scope>NUCLEOTIDE SEQUENCE</scope>
    <source>
        <strain evidence="2">PS1010</strain>
    </source>
</reference>
<dbReference type="OrthoDB" id="5789296at2759"/>